<evidence type="ECO:0000313" key="2">
    <source>
        <dbReference type="Proteomes" id="UP001454036"/>
    </source>
</evidence>
<comment type="caution">
    <text evidence="1">The sequence shown here is derived from an EMBL/GenBank/DDBJ whole genome shotgun (WGS) entry which is preliminary data.</text>
</comment>
<evidence type="ECO:0000313" key="1">
    <source>
        <dbReference type="EMBL" id="GAA0168126.1"/>
    </source>
</evidence>
<dbReference type="EMBL" id="BAABME010039202">
    <property type="protein sequence ID" value="GAA0168126.1"/>
    <property type="molecule type" value="Genomic_DNA"/>
</dbReference>
<proteinExistence type="predicted"/>
<sequence length="128" mass="15170">MVIMWNKEKDVQIENFSDWYIGVHFNENGKRKWLCMFIYANCDDSLRKAQFEVFRILIPDDDSGWCLMGNFNDILSKEEKEGWILDSLGSPLLGAIVVREDMWFDSDWIKCWVMLHGVSNSRRLRVTI</sequence>
<organism evidence="1 2">
    <name type="scientific">Lithospermum erythrorhizon</name>
    <name type="common">Purple gromwell</name>
    <name type="synonym">Lithospermum officinale var. erythrorhizon</name>
    <dbReference type="NCBI Taxonomy" id="34254"/>
    <lineage>
        <taxon>Eukaryota</taxon>
        <taxon>Viridiplantae</taxon>
        <taxon>Streptophyta</taxon>
        <taxon>Embryophyta</taxon>
        <taxon>Tracheophyta</taxon>
        <taxon>Spermatophyta</taxon>
        <taxon>Magnoliopsida</taxon>
        <taxon>eudicotyledons</taxon>
        <taxon>Gunneridae</taxon>
        <taxon>Pentapetalae</taxon>
        <taxon>asterids</taxon>
        <taxon>lamiids</taxon>
        <taxon>Boraginales</taxon>
        <taxon>Boraginaceae</taxon>
        <taxon>Boraginoideae</taxon>
        <taxon>Lithospermeae</taxon>
        <taxon>Lithospermum</taxon>
    </lineage>
</organism>
<dbReference type="AlphaFoldDB" id="A0AAV3QYQ4"/>
<accession>A0AAV3QYQ4</accession>
<dbReference type="Proteomes" id="UP001454036">
    <property type="component" value="Unassembled WGS sequence"/>
</dbReference>
<gene>
    <name evidence="1" type="ORF">LIER_43812</name>
</gene>
<protein>
    <submittedName>
        <fullName evidence="1">Uncharacterized protein</fullName>
    </submittedName>
</protein>
<name>A0AAV3QYQ4_LITER</name>
<keyword evidence="2" id="KW-1185">Reference proteome</keyword>
<reference evidence="1 2" key="1">
    <citation type="submission" date="2024-01" db="EMBL/GenBank/DDBJ databases">
        <title>The complete chloroplast genome sequence of Lithospermum erythrorhizon: insights into the phylogenetic relationship among Boraginaceae species and the maternal lineages of purple gromwells.</title>
        <authorList>
            <person name="Okada T."/>
            <person name="Watanabe K."/>
        </authorList>
    </citation>
    <scope>NUCLEOTIDE SEQUENCE [LARGE SCALE GENOMIC DNA]</scope>
</reference>